<dbReference type="InterPro" id="IPR015813">
    <property type="entry name" value="Pyrv/PenolPyrv_kinase-like_dom"/>
</dbReference>
<dbReference type="InterPro" id="IPR051353">
    <property type="entry name" value="Tobamovirus_resist_UPF0261"/>
</dbReference>
<dbReference type="OrthoDB" id="9805644at2"/>
<evidence type="ECO:0000313" key="3">
    <source>
        <dbReference type="EMBL" id="RVU38122.1"/>
    </source>
</evidence>
<keyword evidence="1" id="KW-0902">Two-component regulatory system</keyword>
<dbReference type="Gene3D" id="3.40.50.300">
    <property type="entry name" value="P-loop containing nucleotide triphosphate hydrolases"/>
    <property type="match status" value="1"/>
</dbReference>
<dbReference type="InterPro" id="IPR027417">
    <property type="entry name" value="P-loop_NTPase"/>
</dbReference>
<dbReference type="PRINTS" id="PR01590">
    <property type="entry name" value="HTHFIS"/>
</dbReference>
<protein>
    <recommendedName>
        <fullName evidence="2">Sigma-54 factor interaction domain-containing protein</fullName>
    </recommendedName>
</protein>
<keyword evidence="4" id="KW-1185">Reference proteome</keyword>
<proteinExistence type="predicted"/>
<dbReference type="Gene3D" id="3.20.20.70">
    <property type="entry name" value="Aldolase class I"/>
    <property type="match status" value="1"/>
</dbReference>
<name>A0A3S2WAS3_9PROT</name>
<dbReference type="Gene3D" id="1.10.10.60">
    <property type="entry name" value="Homeodomain-like"/>
    <property type="match status" value="1"/>
</dbReference>
<dbReference type="InterPro" id="IPR009057">
    <property type="entry name" value="Homeodomain-like_sf"/>
</dbReference>
<feature type="domain" description="Sigma-54 factor interaction" evidence="2">
    <location>
        <begin position="283"/>
        <end position="507"/>
    </location>
</feature>
<dbReference type="Pfam" id="PF09370">
    <property type="entry name" value="PEP_hydrolase"/>
    <property type="match status" value="1"/>
</dbReference>
<dbReference type="GO" id="GO:0043565">
    <property type="term" value="F:sequence-specific DNA binding"/>
    <property type="evidence" value="ECO:0007669"/>
    <property type="project" value="InterPro"/>
</dbReference>
<dbReference type="EMBL" id="SADE01000001">
    <property type="protein sequence ID" value="RVU38122.1"/>
    <property type="molecule type" value="Genomic_DNA"/>
</dbReference>
<gene>
    <name evidence="3" type="ORF">EOI86_02115</name>
</gene>
<dbReference type="GO" id="GO:0005524">
    <property type="term" value="F:ATP binding"/>
    <property type="evidence" value="ECO:0007669"/>
    <property type="project" value="InterPro"/>
</dbReference>
<evidence type="ECO:0000313" key="4">
    <source>
        <dbReference type="Proteomes" id="UP000287447"/>
    </source>
</evidence>
<dbReference type="GO" id="GO:0006355">
    <property type="term" value="P:regulation of DNA-templated transcription"/>
    <property type="evidence" value="ECO:0007669"/>
    <property type="project" value="InterPro"/>
</dbReference>
<dbReference type="InterPro" id="IPR002078">
    <property type="entry name" value="Sigma_54_int"/>
</dbReference>
<evidence type="ECO:0000256" key="1">
    <source>
        <dbReference type="ARBA" id="ARBA00023012"/>
    </source>
</evidence>
<reference evidence="4" key="1">
    <citation type="submission" date="2019-01" db="EMBL/GenBank/DDBJ databases">
        <title>Gri0909 isolated from a small marine red alga.</title>
        <authorList>
            <person name="Kim J."/>
            <person name="Jeong S.E."/>
            <person name="Jeon C.O."/>
        </authorList>
    </citation>
    <scope>NUCLEOTIDE SEQUENCE [LARGE SCALE GENOMIC DNA]</scope>
    <source>
        <strain evidence="4">Gri0909</strain>
    </source>
</reference>
<dbReference type="Pfam" id="PF02954">
    <property type="entry name" value="HTH_8"/>
    <property type="match status" value="1"/>
</dbReference>
<dbReference type="GO" id="GO:0003824">
    <property type="term" value="F:catalytic activity"/>
    <property type="evidence" value="ECO:0007669"/>
    <property type="project" value="InterPro"/>
</dbReference>
<evidence type="ECO:0000259" key="2">
    <source>
        <dbReference type="PROSITE" id="PS50045"/>
    </source>
</evidence>
<sequence length="577" mass="61833">MNAGLKGKFLIGAAIGSGSTGLAAERGGADFLLAINAGRLRSMGAPSIACMLPIFDARTLTDGFARTELLTQCNIPVLIGLNVWEEDLDFAATAAAIKEQGFAGAVNFPSCMHYSRPMQQILSRAGRGIEREVEQLRAVQDRGLTAMFYCATRTQARLAADARLDLVCLNLGWNVGGSVGHQARASLEEVAAMAREIGRLIKRISPKTRFLLEGGPIETAEDLARVVRLADIDGYVGGSTFERMPLEISVADQIDRFRQASSKGAALDEKENRLTAWGRGFGFNGHSPALLNYLERLRSLAELDRPVLLLAEKGSPTIPSLTALAGKPTSRKPGQAPVVTIDLAGEEFPGRARNLLFGHRDTIDRRLPGLSDPGISVLAIRAAERLPVATQRRLARALTDGTFRAPGSWRPVPVTTRVVLVCAVAGSSDTLDPSVLGLDSQLAEALGGAVLKVPPLRERVEDLFDCVETGLAITRQDFTASALRRLETHAWPGNEAELTALLTDLSAETARGPIAEDTVLSRLDGAAAAGPTARGGEKERIVDALWRNGFNRSRTAEALGMSRKTLYNKIKKFGLTG</sequence>
<dbReference type="RefSeq" id="WP_127763494.1">
    <property type="nucleotide sequence ID" value="NZ_SADE01000001.1"/>
</dbReference>
<dbReference type="AlphaFoldDB" id="A0A3S2WAS3"/>
<dbReference type="PROSITE" id="PS50045">
    <property type="entry name" value="SIGMA54_INTERACT_4"/>
    <property type="match status" value="1"/>
</dbReference>
<dbReference type="Gene3D" id="1.10.8.60">
    <property type="match status" value="1"/>
</dbReference>
<dbReference type="SUPFAM" id="SSF51621">
    <property type="entry name" value="Phosphoenolpyruvate/pyruvate domain"/>
    <property type="match status" value="1"/>
</dbReference>
<dbReference type="PANTHER" id="PTHR31862:SF1">
    <property type="entry name" value="UPF0261 DOMAIN PROTEIN (AFU_ORTHOLOGUE AFUA_1G10120)"/>
    <property type="match status" value="1"/>
</dbReference>
<comment type="caution">
    <text evidence="3">The sequence shown here is derived from an EMBL/GenBank/DDBJ whole genome shotgun (WGS) entry which is preliminary data.</text>
</comment>
<dbReference type="Proteomes" id="UP000287447">
    <property type="component" value="Unassembled WGS sequence"/>
</dbReference>
<dbReference type="GO" id="GO:0000160">
    <property type="term" value="P:phosphorelay signal transduction system"/>
    <property type="evidence" value="ECO:0007669"/>
    <property type="project" value="UniProtKB-KW"/>
</dbReference>
<accession>A0A3S2WAS3</accession>
<dbReference type="InterPro" id="IPR009215">
    <property type="entry name" value="TIM-br_IGPS-like"/>
</dbReference>
<dbReference type="InterPro" id="IPR013785">
    <property type="entry name" value="Aldolase_TIM"/>
</dbReference>
<dbReference type="InterPro" id="IPR002197">
    <property type="entry name" value="HTH_Fis"/>
</dbReference>
<dbReference type="SUPFAM" id="SSF52540">
    <property type="entry name" value="P-loop containing nucleoside triphosphate hydrolases"/>
    <property type="match status" value="1"/>
</dbReference>
<dbReference type="PANTHER" id="PTHR31862">
    <property type="entry name" value="UPF0261 DOMAIN PROTEIN (AFU_ORTHOLOGUE AFUA_1G10120)"/>
    <property type="match status" value="1"/>
</dbReference>
<organism evidence="3 4">
    <name type="scientific">Hwanghaeella grinnelliae</name>
    <dbReference type="NCBI Taxonomy" id="2500179"/>
    <lineage>
        <taxon>Bacteria</taxon>
        <taxon>Pseudomonadati</taxon>
        <taxon>Pseudomonadota</taxon>
        <taxon>Alphaproteobacteria</taxon>
        <taxon>Rhodospirillales</taxon>
        <taxon>Rhodospirillaceae</taxon>
        <taxon>Hwanghaeella</taxon>
    </lineage>
</organism>
<dbReference type="SUPFAM" id="SSF46689">
    <property type="entry name" value="Homeodomain-like"/>
    <property type="match status" value="1"/>
</dbReference>